<dbReference type="Gene3D" id="1.20.120.1810">
    <property type="match status" value="1"/>
</dbReference>
<keyword evidence="9" id="KW-1185">Reference proteome</keyword>
<keyword evidence="5" id="KW-0804">Transcription</keyword>
<dbReference type="PIRSF" id="PIRSF000770">
    <property type="entry name" value="RNA_pol_sigma-SigE/K"/>
    <property type="match status" value="1"/>
</dbReference>
<evidence type="ECO:0000313" key="8">
    <source>
        <dbReference type="EMBL" id="RBI85241.1"/>
    </source>
</evidence>
<dbReference type="InterPro" id="IPR007630">
    <property type="entry name" value="RNA_pol_sigma70_r4"/>
</dbReference>
<dbReference type="AlphaFoldDB" id="A0A365UAS8"/>
<keyword evidence="3" id="KW-0731">Sigma factor</keyword>
<evidence type="ECO:0000256" key="4">
    <source>
        <dbReference type="ARBA" id="ARBA00023125"/>
    </source>
</evidence>
<keyword evidence="2" id="KW-0805">Transcription regulation</keyword>
<evidence type="ECO:0000256" key="3">
    <source>
        <dbReference type="ARBA" id="ARBA00023082"/>
    </source>
</evidence>
<dbReference type="GO" id="GO:0003677">
    <property type="term" value="F:DNA binding"/>
    <property type="evidence" value="ECO:0007669"/>
    <property type="project" value="UniProtKB-KW"/>
</dbReference>
<dbReference type="PANTHER" id="PTHR30376">
    <property type="entry name" value="SIGMA FACTOR RPOH HEAT SHOCK RELATED"/>
    <property type="match status" value="1"/>
</dbReference>
<dbReference type="InterPro" id="IPR013325">
    <property type="entry name" value="RNA_pol_sigma_r2"/>
</dbReference>
<dbReference type="InterPro" id="IPR007627">
    <property type="entry name" value="RNA_pol_sigma70_r2"/>
</dbReference>
<dbReference type="Pfam" id="PF04545">
    <property type="entry name" value="Sigma70_r4"/>
    <property type="match status" value="1"/>
</dbReference>
<evidence type="ECO:0000256" key="1">
    <source>
        <dbReference type="ARBA" id="ARBA00007788"/>
    </source>
</evidence>
<dbReference type="CDD" id="cd06171">
    <property type="entry name" value="Sigma70_r4"/>
    <property type="match status" value="1"/>
</dbReference>
<evidence type="ECO:0000259" key="6">
    <source>
        <dbReference type="Pfam" id="PF04542"/>
    </source>
</evidence>
<dbReference type="PRINTS" id="PR00046">
    <property type="entry name" value="SIGMA70FCT"/>
</dbReference>
<organism evidence="8 9">
    <name type="scientific">Rhodosalinus halophilus</name>
    <dbReference type="NCBI Taxonomy" id="2259333"/>
    <lineage>
        <taxon>Bacteria</taxon>
        <taxon>Pseudomonadati</taxon>
        <taxon>Pseudomonadota</taxon>
        <taxon>Alphaproteobacteria</taxon>
        <taxon>Rhodobacterales</taxon>
        <taxon>Paracoccaceae</taxon>
        <taxon>Rhodosalinus</taxon>
    </lineage>
</organism>
<name>A0A365UAS8_9RHOB</name>
<accession>A0A365UAS8</accession>
<dbReference type="InterPro" id="IPR000943">
    <property type="entry name" value="RNA_pol_sigma70"/>
</dbReference>
<feature type="domain" description="RNA polymerase sigma-70 region 4" evidence="7">
    <location>
        <begin position="223"/>
        <end position="273"/>
    </location>
</feature>
<dbReference type="Pfam" id="PF04542">
    <property type="entry name" value="Sigma70_r2"/>
    <property type="match status" value="1"/>
</dbReference>
<dbReference type="EMBL" id="QNTQ01000007">
    <property type="protein sequence ID" value="RBI85241.1"/>
    <property type="molecule type" value="Genomic_DNA"/>
</dbReference>
<dbReference type="InterPro" id="IPR014284">
    <property type="entry name" value="RNA_pol_sigma-70_dom"/>
</dbReference>
<keyword evidence="4" id="KW-0238">DNA-binding</keyword>
<dbReference type="NCBIfam" id="TIGR02937">
    <property type="entry name" value="sigma70-ECF"/>
    <property type="match status" value="1"/>
</dbReference>
<dbReference type="InterPro" id="IPR013324">
    <property type="entry name" value="RNA_pol_sigma_r3/r4-like"/>
</dbReference>
<feature type="domain" description="RNA polymerase sigma-70 region 2" evidence="6">
    <location>
        <begin position="45"/>
        <end position="114"/>
    </location>
</feature>
<dbReference type="PANTHER" id="PTHR30376:SF3">
    <property type="entry name" value="RNA POLYMERASE SIGMA FACTOR RPOH"/>
    <property type="match status" value="1"/>
</dbReference>
<comment type="similarity">
    <text evidence="1">Belongs to the sigma-70 factor family.</text>
</comment>
<dbReference type="Proteomes" id="UP000253370">
    <property type="component" value="Unassembled WGS sequence"/>
</dbReference>
<reference evidence="8 9" key="1">
    <citation type="submission" date="2018-07" db="EMBL/GenBank/DDBJ databases">
        <title>Rhodosalinus sp. strain E84T genomic sequence and assembly.</title>
        <authorList>
            <person name="Liu Z.-W."/>
            <person name="Lu D.-C."/>
        </authorList>
    </citation>
    <scope>NUCLEOTIDE SEQUENCE [LARGE SCALE GENOMIC DNA]</scope>
    <source>
        <strain evidence="8 9">E84</strain>
    </source>
</reference>
<protein>
    <submittedName>
        <fullName evidence="8">RNA polymerase subunit sigma</fullName>
    </submittedName>
</protein>
<evidence type="ECO:0000256" key="2">
    <source>
        <dbReference type="ARBA" id="ARBA00023015"/>
    </source>
</evidence>
<dbReference type="InterPro" id="IPR050813">
    <property type="entry name" value="Sigma-70_Factor"/>
</dbReference>
<proteinExistence type="inferred from homology"/>
<sequence length="284" mass="32201">MNKPFTPPRADRKLARPAEFLDAETELELARAWRERGDTAARNRLVTAHRALALAAARRAAGPGRMPDDDVIQQANIGLLKAAERFDPDKGFRFSTYAAWWIRAEIQDYRMRSWSLVRLGNSPALRRLFFNLRRVESRLRMTGEVAEVELDAAIAAELGVDEQQVAAMRQRLAARDGSLNRPAMGEEGSEIQELLEDPDADTETRVGESLDRRAFWKSVASHMQSLPEREREIVIASFVQEPPKTLAELGETYGISRERVRQLRERGLERLRKAFSTEAAAFQS</sequence>
<evidence type="ECO:0000313" key="9">
    <source>
        <dbReference type="Proteomes" id="UP000253370"/>
    </source>
</evidence>
<dbReference type="SUPFAM" id="SSF88946">
    <property type="entry name" value="Sigma2 domain of RNA polymerase sigma factors"/>
    <property type="match status" value="1"/>
</dbReference>
<dbReference type="RefSeq" id="WP_113289226.1">
    <property type="nucleotide sequence ID" value="NZ_QNTQ01000007.1"/>
</dbReference>
<gene>
    <name evidence="8" type="ORF">DRV85_09485</name>
</gene>
<evidence type="ECO:0000256" key="5">
    <source>
        <dbReference type="ARBA" id="ARBA00023163"/>
    </source>
</evidence>
<dbReference type="SUPFAM" id="SSF88659">
    <property type="entry name" value="Sigma3 and sigma4 domains of RNA polymerase sigma factors"/>
    <property type="match status" value="1"/>
</dbReference>
<dbReference type="Gene3D" id="1.20.140.160">
    <property type="match status" value="1"/>
</dbReference>
<dbReference type="GO" id="GO:0006352">
    <property type="term" value="P:DNA-templated transcription initiation"/>
    <property type="evidence" value="ECO:0007669"/>
    <property type="project" value="InterPro"/>
</dbReference>
<comment type="caution">
    <text evidence="8">The sequence shown here is derived from an EMBL/GenBank/DDBJ whole genome shotgun (WGS) entry which is preliminary data.</text>
</comment>
<dbReference type="OrthoDB" id="9809557at2"/>
<evidence type="ECO:0000259" key="7">
    <source>
        <dbReference type="Pfam" id="PF04545"/>
    </source>
</evidence>
<dbReference type="GO" id="GO:0016987">
    <property type="term" value="F:sigma factor activity"/>
    <property type="evidence" value="ECO:0007669"/>
    <property type="project" value="UniProtKB-KW"/>
</dbReference>